<dbReference type="GO" id="GO:0016987">
    <property type="term" value="F:sigma factor activity"/>
    <property type="evidence" value="ECO:0007669"/>
    <property type="project" value="InterPro"/>
</dbReference>
<proteinExistence type="predicted"/>
<name>X1K7Y5_9ZZZZ</name>
<dbReference type="AlphaFoldDB" id="X1K7Y5"/>
<comment type="caution">
    <text evidence="1">The sequence shown here is derived from an EMBL/GenBank/DDBJ whole genome shotgun (WGS) entry which is preliminary data.</text>
</comment>
<evidence type="ECO:0008006" key="2">
    <source>
        <dbReference type="Google" id="ProtNLM"/>
    </source>
</evidence>
<protein>
    <recommendedName>
        <fullName evidence="2">RNA polymerase sigma factor 70 region 1.1 domain-containing protein</fullName>
    </recommendedName>
</protein>
<evidence type="ECO:0000313" key="1">
    <source>
        <dbReference type="EMBL" id="GAH86359.1"/>
    </source>
</evidence>
<dbReference type="EMBL" id="BARU01035955">
    <property type="protein sequence ID" value="GAH86359.1"/>
    <property type="molecule type" value="Genomic_DNA"/>
</dbReference>
<gene>
    <name evidence="1" type="ORF">S03H2_56223</name>
</gene>
<organism evidence="1">
    <name type="scientific">marine sediment metagenome</name>
    <dbReference type="NCBI Taxonomy" id="412755"/>
    <lineage>
        <taxon>unclassified sequences</taxon>
        <taxon>metagenomes</taxon>
        <taxon>ecological metagenomes</taxon>
    </lineage>
</organism>
<accession>X1K7Y5</accession>
<dbReference type="Gene3D" id="1.10.220.120">
    <property type="entry name" value="Sigma-70 factor, region 1.1"/>
    <property type="match status" value="1"/>
</dbReference>
<feature type="non-terminal residue" evidence="1">
    <location>
        <position position="51"/>
    </location>
</feature>
<dbReference type="InterPro" id="IPR042189">
    <property type="entry name" value="RNA_pol_sigma_70_r1_1_sf"/>
</dbReference>
<sequence>MSKIIDERLIEVLAEEKDDPTALARLVKFGRKQGFITIDDIVKFFPRAETE</sequence>
<reference evidence="1" key="1">
    <citation type="journal article" date="2014" name="Front. Microbiol.">
        <title>High frequency of phylogenetically diverse reductive dehalogenase-homologous genes in deep subseafloor sedimentary metagenomes.</title>
        <authorList>
            <person name="Kawai M."/>
            <person name="Futagami T."/>
            <person name="Toyoda A."/>
            <person name="Takaki Y."/>
            <person name="Nishi S."/>
            <person name="Hori S."/>
            <person name="Arai W."/>
            <person name="Tsubouchi T."/>
            <person name="Morono Y."/>
            <person name="Uchiyama I."/>
            <person name="Ito T."/>
            <person name="Fujiyama A."/>
            <person name="Inagaki F."/>
            <person name="Takami H."/>
        </authorList>
    </citation>
    <scope>NUCLEOTIDE SEQUENCE</scope>
    <source>
        <strain evidence="1">Expedition CK06-06</strain>
    </source>
</reference>